<proteinExistence type="inferred from homology"/>
<dbReference type="GO" id="GO:0003977">
    <property type="term" value="F:UDP-N-acetylglucosamine diphosphorylase activity"/>
    <property type="evidence" value="ECO:0007669"/>
    <property type="project" value="UniProtKB-EC"/>
</dbReference>
<evidence type="ECO:0000313" key="7">
    <source>
        <dbReference type="EMBL" id="GMM37787.1"/>
    </source>
</evidence>
<accession>A0AAV5QT81</accession>
<dbReference type="Gene3D" id="3.90.550.10">
    <property type="entry name" value="Spore Coat Polysaccharide Biosynthesis Protein SpsA, Chain A"/>
    <property type="match status" value="1"/>
</dbReference>
<comment type="similarity">
    <text evidence="2">Belongs to the UDPGP type 1 family.</text>
</comment>
<name>A0AAV5QT81_9ASCO</name>
<dbReference type="EC" id="2.7.7.23" evidence="3"/>
<dbReference type="PANTHER" id="PTHR11952:SF2">
    <property type="entry name" value="LD24639P"/>
    <property type="match status" value="1"/>
</dbReference>
<keyword evidence="4" id="KW-0808">Transferase</keyword>
<organism evidence="7 8">
    <name type="scientific">Saccharomycopsis crataegensis</name>
    <dbReference type="NCBI Taxonomy" id="43959"/>
    <lineage>
        <taxon>Eukaryota</taxon>
        <taxon>Fungi</taxon>
        <taxon>Dikarya</taxon>
        <taxon>Ascomycota</taxon>
        <taxon>Saccharomycotina</taxon>
        <taxon>Saccharomycetes</taxon>
        <taxon>Saccharomycopsidaceae</taxon>
        <taxon>Saccharomycopsis</taxon>
    </lineage>
</organism>
<comment type="pathway">
    <text evidence="1">Nucleotide-sugar biosynthesis; UDP-N-acetyl-alpha-D-glucosamine biosynthesis; UDP-N-acetyl-alpha-D-glucosamine from N-acetyl-alpha-D-glucosamine 1-phosphate: step 1/1.</text>
</comment>
<gene>
    <name evidence="7" type="ORF">DASC09_051120</name>
</gene>
<dbReference type="RefSeq" id="XP_064854783.1">
    <property type="nucleotide sequence ID" value="XM_064998711.1"/>
</dbReference>
<dbReference type="PANTHER" id="PTHR11952">
    <property type="entry name" value="UDP- GLUCOSE PYROPHOSPHORYLASE"/>
    <property type="match status" value="1"/>
</dbReference>
<reference evidence="7 8" key="1">
    <citation type="journal article" date="2023" name="Elife">
        <title>Identification of key yeast species and microbe-microbe interactions impacting larval growth of Drosophila in the wild.</title>
        <authorList>
            <person name="Mure A."/>
            <person name="Sugiura Y."/>
            <person name="Maeda R."/>
            <person name="Honda K."/>
            <person name="Sakurai N."/>
            <person name="Takahashi Y."/>
            <person name="Watada M."/>
            <person name="Katoh T."/>
            <person name="Gotoh A."/>
            <person name="Gotoh Y."/>
            <person name="Taniguchi I."/>
            <person name="Nakamura K."/>
            <person name="Hayashi T."/>
            <person name="Katayama T."/>
            <person name="Uemura T."/>
            <person name="Hattori Y."/>
        </authorList>
    </citation>
    <scope>NUCLEOTIDE SEQUENCE [LARGE SCALE GENOMIC DNA]</scope>
    <source>
        <strain evidence="7 8">SC-9</strain>
    </source>
</reference>
<dbReference type="InterPro" id="IPR002618">
    <property type="entry name" value="UDPGP_fam"/>
</dbReference>
<dbReference type="Proteomes" id="UP001360560">
    <property type="component" value="Unassembled WGS sequence"/>
</dbReference>
<evidence type="ECO:0000256" key="4">
    <source>
        <dbReference type="ARBA" id="ARBA00022679"/>
    </source>
</evidence>
<protein>
    <recommendedName>
        <fullName evidence="3">UDP-N-acetylglucosamine diphosphorylase</fullName>
        <ecNumber evidence="3">2.7.7.23</ecNumber>
    </recommendedName>
</protein>
<keyword evidence="8" id="KW-1185">Reference proteome</keyword>
<dbReference type="CDD" id="cd04193">
    <property type="entry name" value="UDPGlcNAc_PPase"/>
    <property type="match status" value="1"/>
</dbReference>
<evidence type="ECO:0000256" key="6">
    <source>
        <dbReference type="ARBA" id="ARBA00048493"/>
    </source>
</evidence>
<evidence type="ECO:0000256" key="2">
    <source>
        <dbReference type="ARBA" id="ARBA00010401"/>
    </source>
</evidence>
<dbReference type="EMBL" id="BTFZ01000012">
    <property type="protein sequence ID" value="GMM37787.1"/>
    <property type="molecule type" value="Genomic_DNA"/>
</dbReference>
<dbReference type="InterPro" id="IPR029044">
    <property type="entry name" value="Nucleotide-diphossugar_trans"/>
</dbReference>
<dbReference type="SUPFAM" id="SSF53448">
    <property type="entry name" value="Nucleotide-diphospho-sugar transferases"/>
    <property type="match status" value="1"/>
</dbReference>
<dbReference type="InterPro" id="IPR039741">
    <property type="entry name" value="UDP-sugar_pyrophosphorylase"/>
</dbReference>
<evidence type="ECO:0000256" key="1">
    <source>
        <dbReference type="ARBA" id="ARBA00005208"/>
    </source>
</evidence>
<dbReference type="Pfam" id="PF01704">
    <property type="entry name" value="UDPGP"/>
    <property type="match status" value="1"/>
</dbReference>
<comment type="caution">
    <text evidence="7">The sequence shown here is derived from an EMBL/GenBank/DDBJ whole genome shotgun (WGS) entry which is preliminary data.</text>
</comment>
<evidence type="ECO:0000256" key="5">
    <source>
        <dbReference type="ARBA" id="ARBA00022695"/>
    </source>
</evidence>
<sequence length="465" mass="51675">MSLSQIYCDPAKVSKEDKDALLGSLSQLDSKLFDQVQEAINFSSNASQSEVSQLPSSSFFSLSKDDSSYINETKQRELSKLGLDLISKGQVAVLLMAGGQGSRLGSSDPKGTYVIDIPSKSSLFELQAKRILKLQELANGVIHWYVMASGPTREKTEAFFKEKNFFGLKPENVTFFNQGTLPAFTKDGKQIYRSAKNTLVESPDGNGGLYKAIHDSNLLEDFKKRGIMHIHMYAVDNCLAKVADPLFIGFAVENNFDLATKVVRKNEPTESVGLIISKQGKPSVIEYSEISDELACKKDENNQELLYLRAANIVQHYYSVDLLEKMVPVWISSREYLPYHIAKKKIPHLTLEDEYVKPTAVNGIKLEQFIFDIFPSIELSKFGSLEVQRNEEFSPLKNGPGTKSDNPETSASALKTLHTSWILANGGEIEKDGKVEIDALLSYGGEGLEGVKGKVFKEDEYITSF</sequence>
<keyword evidence="5" id="KW-0548">Nucleotidyltransferase</keyword>
<comment type="catalytic activity">
    <reaction evidence="6">
        <text>N-acetyl-alpha-D-glucosamine 1-phosphate + UTP + H(+) = UDP-N-acetyl-alpha-D-glucosamine + diphosphate</text>
        <dbReference type="Rhea" id="RHEA:13509"/>
        <dbReference type="ChEBI" id="CHEBI:15378"/>
        <dbReference type="ChEBI" id="CHEBI:33019"/>
        <dbReference type="ChEBI" id="CHEBI:46398"/>
        <dbReference type="ChEBI" id="CHEBI:57705"/>
        <dbReference type="ChEBI" id="CHEBI:57776"/>
        <dbReference type="EC" id="2.7.7.23"/>
    </reaction>
</comment>
<dbReference type="GO" id="GO:0006048">
    <property type="term" value="P:UDP-N-acetylglucosamine biosynthetic process"/>
    <property type="evidence" value="ECO:0007669"/>
    <property type="project" value="TreeGrafter"/>
</dbReference>
<evidence type="ECO:0000256" key="3">
    <source>
        <dbReference type="ARBA" id="ARBA00012457"/>
    </source>
</evidence>
<dbReference type="GeneID" id="90075762"/>
<dbReference type="AlphaFoldDB" id="A0AAV5QT81"/>
<evidence type="ECO:0000313" key="8">
    <source>
        <dbReference type="Proteomes" id="UP001360560"/>
    </source>
</evidence>